<gene>
    <name evidence="1" type="ORF">PIB30_009184</name>
</gene>
<organism evidence="1 2">
    <name type="scientific">Stylosanthes scabra</name>
    <dbReference type="NCBI Taxonomy" id="79078"/>
    <lineage>
        <taxon>Eukaryota</taxon>
        <taxon>Viridiplantae</taxon>
        <taxon>Streptophyta</taxon>
        <taxon>Embryophyta</taxon>
        <taxon>Tracheophyta</taxon>
        <taxon>Spermatophyta</taxon>
        <taxon>Magnoliopsida</taxon>
        <taxon>eudicotyledons</taxon>
        <taxon>Gunneridae</taxon>
        <taxon>Pentapetalae</taxon>
        <taxon>rosids</taxon>
        <taxon>fabids</taxon>
        <taxon>Fabales</taxon>
        <taxon>Fabaceae</taxon>
        <taxon>Papilionoideae</taxon>
        <taxon>50 kb inversion clade</taxon>
        <taxon>dalbergioids sensu lato</taxon>
        <taxon>Dalbergieae</taxon>
        <taxon>Pterocarpus clade</taxon>
        <taxon>Stylosanthes</taxon>
    </lineage>
</organism>
<protein>
    <submittedName>
        <fullName evidence="1">Uncharacterized protein</fullName>
    </submittedName>
</protein>
<evidence type="ECO:0000313" key="2">
    <source>
        <dbReference type="Proteomes" id="UP001341840"/>
    </source>
</evidence>
<proteinExistence type="predicted"/>
<keyword evidence="2" id="KW-1185">Reference proteome</keyword>
<dbReference type="EMBL" id="JASCZI010241676">
    <property type="protein sequence ID" value="MED6204443.1"/>
    <property type="molecule type" value="Genomic_DNA"/>
</dbReference>
<sequence>MEMEIYEPTKKTPKVAQGGVWVGIYELINTEDEVTKTFIDKLQIQVGDGAKMKFGEHLWVKEGRLKDKFPNMYRTTTGLVLPRLELLTWFVILRKLNAKDRLFELGLIKDIDAGCVLCGDE</sequence>
<comment type="caution">
    <text evidence="1">The sequence shown here is derived from an EMBL/GenBank/DDBJ whole genome shotgun (WGS) entry which is preliminary data.</text>
</comment>
<reference evidence="1 2" key="1">
    <citation type="journal article" date="2023" name="Plants (Basel)">
        <title>Bridging the Gap: Combining Genomics and Transcriptomics Approaches to Understand Stylosanthes scabra, an Orphan Legume from the Brazilian Caatinga.</title>
        <authorList>
            <person name="Ferreira-Neto J.R.C."/>
            <person name="da Silva M.D."/>
            <person name="Binneck E."/>
            <person name="de Melo N.F."/>
            <person name="da Silva R.H."/>
            <person name="de Melo A.L.T.M."/>
            <person name="Pandolfi V."/>
            <person name="Bustamante F.O."/>
            <person name="Brasileiro-Vidal A.C."/>
            <person name="Benko-Iseppon A.M."/>
        </authorList>
    </citation>
    <scope>NUCLEOTIDE SEQUENCE [LARGE SCALE GENOMIC DNA]</scope>
    <source>
        <tissue evidence="1">Leaves</tissue>
    </source>
</reference>
<accession>A0ABU6Y6V7</accession>
<evidence type="ECO:0000313" key="1">
    <source>
        <dbReference type="EMBL" id="MED6204443.1"/>
    </source>
</evidence>
<dbReference type="Proteomes" id="UP001341840">
    <property type="component" value="Unassembled WGS sequence"/>
</dbReference>
<name>A0ABU6Y6V7_9FABA</name>